<dbReference type="Pfam" id="PF02634">
    <property type="entry name" value="FdhD-NarQ"/>
    <property type="match status" value="1"/>
</dbReference>
<dbReference type="EC" id="1.2.1.2" evidence="3"/>
<evidence type="ECO:0000256" key="2">
    <source>
        <dbReference type="ARBA" id="ARBA00023150"/>
    </source>
</evidence>
<dbReference type="Gene3D" id="3.10.20.10">
    <property type="match status" value="1"/>
</dbReference>
<dbReference type="PANTHER" id="PTHR30592:SF1">
    <property type="entry name" value="SULFUR CARRIER PROTEIN FDHD"/>
    <property type="match status" value="1"/>
</dbReference>
<proteinExistence type="inferred from homology"/>
<keyword evidence="2" id="KW-0501">Molybdenum cofactor biosynthesis</keyword>
<evidence type="ECO:0000256" key="1">
    <source>
        <dbReference type="ARBA" id="ARBA00022490"/>
    </source>
</evidence>
<organism evidence="3">
    <name type="scientific">plant metagenome</name>
    <dbReference type="NCBI Taxonomy" id="1297885"/>
    <lineage>
        <taxon>unclassified sequences</taxon>
        <taxon>metagenomes</taxon>
        <taxon>organismal metagenomes</taxon>
    </lineage>
</organism>
<name>A0A484P4A7_9ZZZZ</name>
<dbReference type="InterPro" id="IPR016193">
    <property type="entry name" value="Cytidine_deaminase-like"/>
</dbReference>
<dbReference type="GO" id="GO:0016491">
    <property type="term" value="F:oxidoreductase activity"/>
    <property type="evidence" value="ECO:0007669"/>
    <property type="project" value="UniProtKB-KW"/>
</dbReference>
<protein>
    <submittedName>
        <fullName evidence="3">Formate dehydrogenase chain D</fullName>
        <ecNumber evidence="3">1.2.1.2</ecNumber>
    </submittedName>
</protein>
<keyword evidence="3" id="KW-0560">Oxidoreductase</keyword>
<dbReference type="PANTHER" id="PTHR30592">
    <property type="entry name" value="FORMATE DEHYDROGENASE"/>
    <property type="match status" value="1"/>
</dbReference>
<dbReference type="GO" id="GO:0016783">
    <property type="term" value="F:sulfurtransferase activity"/>
    <property type="evidence" value="ECO:0007669"/>
    <property type="project" value="InterPro"/>
</dbReference>
<dbReference type="HAMAP" id="MF_00187">
    <property type="entry name" value="FdhD"/>
    <property type="match status" value="1"/>
</dbReference>
<evidence type="ECO:0000313" key="3">
    <source>
        <dbReference type="EMBL" id="VFR19599.1"/>
    </source>
</evidence>
<dbReference type="Gene3D" id="3.40.140.10">
    <property type="entry name" value="Cytidine Deaminase, domain 2"/>
    <property type="match status" value="1"/>
</dbReference>
<reference evidence="3" key="1">
    <citation type="submission" date="2019-03" db="EMBL/GenBank/DDBJ databases">
        <authorList>
            <person name="Danneels B."/>
        </authorList>
    </citation>
    <scope>NUCLEOTIDE SEQUENCE</scope>
</reference>
<dbReference type="PIRSF" id="PIRSF015626">
    <property type="entry name" value="FdhD"/>
    <property type="match status" value="1"/>
</dbReference>
<dbReference type="SUPFAM" id="SSF53927">
    <property type="entry name" value="Cytidine deaminase-like"/>
    <property type="match status" value="1"/>
</dbReference>
<sequence>MPSAATATGTPDVLDANETHALATHATLPVLRIRGGVAVRETLADTLAEETPVALEYNGISHATLLATPADLEDFALGFSLTEGIVDSLQDVRDVGLREESGGVVVALEVSSASFARLKDRRRAMAGRTGCGLCGVETLPEVLRPVRPVPAGQPIALDAVRAAQRDMRARQALHEITGATHAAAWADAQGNVRLVREDVGRHNALDKLVGGLARAGMVAGEGFIVVSSRASFEMVQKAAWSGAPLLAAVSAPTALATRLADDAGLTLIGFLRDADCTVYAHPERVRLAP</sequence>
<dbReference type="GO" id="GO:0006777">
    <property type="term" value="P:Mo-molybdopterin cofactor biosynthetic process"/>
    <property type="evidence" value="ECO:0007669"/>
    <property type="project" value="UniProtKB-KW"/>
</dbReference>
<accession>A0A484P4A7</accession>
<gene>
    <name evidence="3" type="ORF">AMP9_3278</name>
</gene>
<keyword evidence="1" id="KW-0963">Cytoplasm</keyword>
<dbReference type="AlphaFoldDB" id="A0A484P4A7"/>
<dbReference type="NCBIfam" id="TIGR00129">
    <property type="entry name" value="fdhD_narQ"/>
    <property type="match status" value="1"/>
</dbReference>
<dbReference type="EMBL" id="CAADHY010000014">
    <property type="protein sequence ID" value="VFR19599.1"/>
    <property type="molecule type" value="Genomic_DNA"/>
</dbReference>
<dbReference type="InterPro" id="IPR003786">
    <property type="entry name" value="FdhD"/>
</dbReference>